<comment type="caution">
    <text evidence="3">The sequence shown here is derived from an EMBL/GenBank/DDBJ whole genome shotgun (WGS) entry which is preliminary data.</text>
</comment>
<dbReference type="OrthoDB" id="3043573at2759"/>
<feature type="domain" description="DUF6535" evidence="2">
    <location>
        <begin position="4"/>
        <end position="101"/>
    </location>
</feature>
<evidence type="ECO:0000313" key="3">
    <source>
        <dbReference type="EMBL" id="KAF7367077.1"/>
    </source>
</evidence>
<dbReference type="Proteomes" id="UP000623467">
    <property type="component" value="Unassembled WGS sequence"/>
</dbReference>
<keyword evidence="1" id="KW-1133">Transmembrane helix</keyword>
<feature type="transmembrane region" description="Helical" evidence="1">
    <location>
        <begin position="20"/>
        <end position="42"/>
    </location>
</feature>
<feature type="transmembrane region" description="Helical" evidence="1">
    <location>
        <begin position="107"/>
        <end position="133"/>
    </location>
</feature>
<organism evidence="3 4">
    <name type="scientific">Mycena sanguinolenta</name>
    <dbReference type="NCBI Taxonomy" id="230812"/>
    <lineage>
        <taxon>Eukaryota</taxon>
        <taxon>Fungi</taxon>
        <taxon>Dikarya</taxon>
        <taxon>Basidiomycota</taxon>
        <taxon>Agaricomycotina</taxon>
        <taxon>Agaricomycetes</taxon>
        <taxon>Agaricomycetidae</taxon>
        <taxon>Agaricales</taxon>
        <taxon>Marasmiineae</taxon>
        <taxon>Mycenaceae</taxon>
        <taxon>Mycena</taxon>
    </lineage>
</organism>
<evidence type="ECO:0000256" key="1">
    <source>
        <dbReference type="SAM" id="Phobius"/>
    </source>
</evidence>
<keyword evidence="1" id="KW-0812">Transmembrane</keyword>
<reference evidence="3" key="1">
    <citation type="submission" date="2020-05" db="EMBL/GenBank/DDBJ databases">
        <title>Mycena genomes resolve the evolution of fungal bioluminescence.</title>
        <authorList>
            <person name="Tsai I.J."/>
        </authorList>
    </citation>
    <scope>NUCLEOTIDE SEQUENCE</scope>
    <source>
        <strain evidence="3">160909Yilan</strain>
    </source>
</reference>
<keyword evidence="4" id="KW-1185">Reference proteome</keyword>
<protein>
    <recommendedName>
        <fullName evidence="2">DUF6535 domain-containing protein</fullName>
    </recommendedName>
</protein>
<dbReference type="InterPro" id="IPR045338">
    <property type="entry name" value="DUF6535"/>
</dbReference>
<proteinExistence type="predicted"/>
<dbReference type="AlphaFoldDB" id="A0A8H7DBT8"/>
<keyword evidence="1" id="KW-0472">Membrane</keyword>
<accession>A0A8H7DBT8</accession>
<dbReference type="Pfam" id="PF20153">
    <property type="entry name" value="DUF6535"/>
    <property type="match status" value="1"/>
</dbReference>
<feature type="transmembrane region" description="Helical" evidence="1">
    <location>
        <begin position="80"/>
        <end position="101"/>
    </location>
</feature>
<evidence type="ECO:0000259" key="2">
    <source>
        <dbReference type="Pfam" id="PF20153"/>
    </source>
</evidence>
<sequence>MSLPLPSFTASPSSVTCNGLWFISLGLSLACALIATFVQQWAREFLHKADMRSAPIVRARIFSYLYYGLKRFQMHTVVEIIPLLLHTSLLLFFCGLVAFLVPVNLAMAIIAADILAIVAVVYCVITFLPLCYLDCPYRTPLSGLLWRTVQYFQTLKAAPHSVSNLPTPREPSAVELNKQHDETLVEAMCRIAAKFSKERSDRDFKALVWTMKSLTDNVALEPFVEAIPDLLWGPDYRRRRTYDHHIRGLVHNPEVYLLDRILDFLQNCYTGALPTEVSQRRIIASHKAFWAIASLSDSDQSSGLANAPPLDLSQIYDTVYKGPLGDLADSLSVYSVPAATMILWSMFCTVRNDLLKARDYLASSEDENNLKLDQVVAYLWGVHWKFRGLGLPPFLDTPSRVALQSTVHQCLSEVPHRIIIDFLTRSVCLASPPYHWEGTRATIRISSPVPVSLRSFLEIQINKTISSQIGRSRSQPATLKMSWIEDSILELLFLWQPDDTYHVPSGVIELLNHWPSVLSHPDDDSLLSTEDIKSRLWDCFRGILLSQVSAVPQEYLTAMWQLACIGLFRYVTIDSSQYPGESTLDALSMVESPFPLITCSVIALLKAQVLSGLTSRTTRMMAKALNHHLFPADSGMQLLGELPPTEGPIELSLEQQTMIAALVRHRVAEARLDILAEYLENCSSDVLPFKVVETVSQIFDQPRDTFSSTLQARIHQTHQLRLANSIHSIFTGQQKSVELRDGIVNCMIWDFYANNNHAASPLLPNFRAWLDNPAAQRKIRDAFTEYETEFTTESSGQRVLQRLQRILRGIDFWHRAFDSAILPDRSITDGFSISDEDPIDTETQQ</sequence>
<evidence type="ECO:0000313" key="4">
    <source>
        <dbReference type="Proteomes" id="UP000623467"/>
    </source>
</evidence>
<name>A0A8H7DBT8_9AGAR</name>
<gene>
    <name evidence="3" type="ORF">MSAN_00967100</name>
</gene>
<dbReference type="EMBL" id="JACAZH010000006">
    <property type="protein sequence ID" value="KAF7367077.1"/>
    <property type="molecule type" value="Genomic_DNA"/>
</dbReference>